<accession>A0A167Z033</accession>
<evidence type="ECO:0000313" key="2">
    <source>
        <dbReference type="Proteomes" id="UP000076874"/>
    </source>
</evidence>
<gene>
    <name evidence="1" type="ORF">SPI_01485</name>
</gene>
<name>A0A167Z033_9HYPO</name>
<keyword evidence="2" id="KW-1185">Reference proteome</keyword>
<dbReference type="AlphaFoldDB" id="A0A167Z033"/>
<dbReference type="EMBL" id="AZHD01000002">
    <property type="protein sequence ID" value="OAA66909.1"/>
    <property type="molecule type" value="Genomic_DNA"/>
</dbReference>
<dbReference type="Proteomes" id="UP000076874">
    <property type="component" value="Unassembled WGS sequence"/>
</dbReference>
<protein>
    <submittedName>
        <fullName evidence="1">Uncharacterized protein</fullName>
    </submittedName>
</protein>
<sequence>MRYDVSRPQFAAKRCPEFWKKDIGDAALLRTEHEERPIYVAIDVEGVTDQAREGLDAVSEVGMAVLRRPVDHGDGLASGPDLSLDSIVQQYHIEGYSFEVEDRVRSPRSMRNKPRFGLGKVQRVAGAELEAKMLNVLKSAASPPPPDAERGRPRTIVLVGWSMSTEFRVLNTGCP</sequence>
<comment type="caution">
    <text evidence="1">The sequence shown here is derived from an EMBL/GenBank/DDBJ whole genome shotgun (WGS) entry which is preliminary data.</text>
</comment>
<evidence type="ECO:0000313" key="1">
    <source>
        <dbReference type="EMBL" id="OAA66909.1"/>
    </source>
</evidence>
<reference evidence="1 2" key="1">
    <citation type="journal article" date="2016" name="Genome Biol. Evol.">
        <title>Divergent and convergent evolution of fungal pathogenicity.</title>
        <authorList>
            <person name="Shang Y."/>
            <person name="Xiao G."/>
            <person name="Zheng P."/>
            <person name="Cen K."/>
            <person name="Zhan S."/>
            <person name="Wang C."/>
        </authorList>
    </citation>
    <scope>NUCLEOTIDE SEQUENCE [LARGE SCALE GENOMIC DNA]</scope>
    <source>
        <strain evidence="1 2">RCEF 264</strain>
    </source>
</reference>
<proteinExistence type="predicted"/>
<organism evidence="1 2">
    <name type="scientific">Niveomyces insectorum RCEF 264</name>
    <dbReference type="NCBI Taxonomy" id="1081102"/>
    <lineage>
        <taxon>Eukaryota</taxon>
        <taxon>Fungi</taxon>
        <taxon>Dikarya</taxon>
        <taxon>Ascomycota</taxon>
        <taxon>Pezizomycotina</taxon>
        <taxon>Sordariomycetes</taxon>
        <taxon>Hypocreomycetidae</taxon>
        <taxon>Hypocreales</taxon>
        <taxon>Cordycipitaceae</taxon>
        <taxon>Niveomyces</taxon>
    </lineage>
</organism>